<protein>
    <submittedName>
        <fullName evidence="1">Uncharacterized protein</fullName>
    </submittedName>
</protein>
<name>A0A663DZC8_AQUCH</name>
<evidence type="ECO:0000313" key="2">
    <source>
        <dbReference type="Proteomes" id="UP000472275"/>
    </source>
</evidence>
<keyword evidence="2" id="KW-1185">Reference proteome</keyword>
<accession>A0A663DZC8</accession>
<reference evidence="1" key="2">
    <citation type="submission" date="2025-09" db="UniProtKB">
        <authorList>
            <consortium name="Ensembl"/>
        </authorList>
    </citation>
    <scope>IDENTIFICATION</scope>
</reference>
<sequence>MAVWRAFLTCITYCAQEKYFHQLRQFAALKLKKQINGPVSLFFAIPRAILQLGKARKNHSDVSLYRLLELIYAHKRCKNIGKGCSPPRPVLLHITSPVYSTLKQCLRIQFVNLYEAQRLQ</sequence>
<proteinExistence type="predicted"/>
<dbReference type="AlphaFoldDB" id="A0A663DZC8"/>
<reference evidence="1" key="1">
    <citation type="submission" date="2025-08" db="UniProtKB">
        <authorList>
            <consortium name="Ensembl"/>
        </authorList>
    </citation>
    <scope>IDENTIFICATION</scope>
</reference>
<dbReference type="Proteomes" id="UP000472275">
    <property type="component" value="Chromosome 3"/>
</dbReference>
<dbReference type="Ensembl" id="ENSACCT00020005294.1">
    <property type="protein sequence ID" value="ENSACCP00020005079.1"/>
    <property type="gene ID" value="ENSACCG00020003485.1"/>
</dbReference>
<organism evidence="1 2">
    <name type="scientific">Aquila chrysaetos chrysaetos</name>
    <dbReference type="NCBI Taxonomy" id="223781"/>
    <lineage>
        <taxon>Eukaryota</taxon>
        <taxon>Metazoa</taxon>
        <taxon>Chordata</taxon>
        <taxon>Craniata</taxon>
        <taxon>Vertebrata</taxon>
        <taxon>Euteleostomi</taxon>
        <taxon>Archelosauria</taxon>
        <taxon>Archosauria</taxon>
        <taxon>Dinosauria</taxon>
        <taxon>Saurischia</taxon>
        <taxon>Theropoda</taxon>
        <taxon>Coelurosauria</taxon>
        <taxon>Aves</taxon>
        <taxon>Neognathae</taxon>
        <taxon>Neoaves</taxon>
        <taxon>Telluraves</taxon>
        <taxon>Accipitrimorphae</taxon>
        <taxon>Accipitriformes</taxon>
        <taxon>Accipitridae</taxon>
        <taxon>Accipitrinae</taxon>
        <taxon>Aquila</taxon>
    </lineage>
</organism>
<dbReference type="InParanoid" id="A0A663DZC8"/>
<evidence type="ECO:0000313" key="1">
    <source>
        <dbReference type="Ensembl" id="ENSACCP00020005079.1"/>
    </source>
</evidence>